<feature type="domain" description="RRM" evidence="4">
    <location>
        <begin position="258"/>
        <end position="335"/>
    </location>
</feature>
<evidence type="ECO:0000259" key="4">
    <source>
        <dbReference type="PROSITE" id="PS50102"/>
    </source>
</evidence>
<keyword evidence="7" id="KW-1185">Reference proteome</keyword>
<dbReference type="Proteomes" id="UP000799324">
    <property type="component" value="Unassembled WGS sequence"/>
</dbReference>
<proteinExistence type="predicted"/>
<dbReference type="EMBL" id="MU004306">
    <property type="protein sequence ID" value="KAF2659559.1"/>
    <property type="molecule type" value="Genomic_DNA"/>
</dbReference>
<keyword evidence="1 2" id="KW-0694">RNA-binding</keyword>
<evidence type="ECO:0000313" key="7">
    <source>
        <dbReference type="Proteomes" id="UP000799324"/>
    </source>
</evidence>
<dbReference type="OrthoDB" id="439993at2759"/>
<feature type="region of interest" description="Disordered" evidence="3">
    <location>
        <begin position="1"/>
        <end position="139"/>
    </location>
</feature>
<feature type="compositionally biased region" description="Basic and acidic residues" evidence="3">
    <location>
        <begin position="406"/>
        <end position="483"/>
    </location>
</feature>
<evidence type="ECO:0000256" key="2">
    <source>
        <dbReference type="PROSITE-ProRule" id="PRU00332"/>
    </source>
</evidence>
<dbReference type="SUPFAM" id="SSF54928">
    <property type="entry name" value="RNA-binding domain, RBD"/>
    <property type="match status" value="1"/>
</dbReference>
<accession>A0A6A6THR2</accession>
<dbReference type="Gene3D" id="3.30.70.330">
    <property type="match status" value="1"/>
</dbReference>
<dbReference type="InterPro" id="IPR012677">
    <property type="entry name" value="Nucleotide-bd_a/b_plait_sf"/>
</dbReference>
<evidence type="ECO:0000256" key="3">
    <source>
        <dbReference type="SAM" id="MobiDB-lite"/>
    </source>
</evidence>
<dbReference type="GO" id="GO:0003729">
    <property type="term" value="F:mRNA binding"/>
    <property type="evidence" value="ECO:0007669"/>
    <property type="project" value="TreeGrafter"/>
</dbReference>
<dbReference type="AlphaFoldDB" id="A0A6A6THR2"/>
<feature type="domain" description="HTH La-type RNA-binding" evidence="5">
    <location>
        <begin position="133"/>
        <end position="224"/>
    </location>
</feature>
<evidence type="ECO:0008006" key="8">
    <source>
        <dbReference type="Google" id="ProtNLM"/>
    </source>
</evidence>
<dbReference type="InterPro" id="IPR000504">
    <property type="entry name" value="RRM_dom"/>
</dbReference>
<dbReference type="InterPro" id="IPR035979">
    <property type="entry name" value="RBD_domain_sf"/>
</dbReference>
<dbReference type="SMART" id="SM00715">
    <property type="entry name" value="LA"/>
    <property type="match status" value="1"/>
</dbReference>
<dbReference type="InterPro" id="IPR045180">
    <property type="entry name" value="La_dom_prot"/>
</dbReference>
<dbReference type="PANTHER" id="PTHR22792:SF140">
    <property type="entry name" value="ACHILLES, ISOFORM A"/>
    <property type="match status" value="1"/>
</dbReference>
<dbReference type="InterPro" id="IPR036388">
    <property type="entry name" value="WH-like_DNA-bd_sf"/>
</dbReference>
<dbReference type="Gene3D" id="1.10.10.10">
    <property type="entry name" value="Winged helix-like DNA-binding domain superfamily/Winged helix DNA-binding domain"/>
    <property type="match status" value="1"/>
</dbReference>
<dbReference type="InterPro" id="IPR036390">
    <property type="entry name" value="WH_DNA-bd_sf"/>
</dbReference>
<sequence length="483" mass="55557">MTNADSPGEEAGISPAVADIPKTAEAAAPKQEETIEKADTTEVGQADTLVKEASDEKSAATEPVAEAAKSEESSKETTTNGGEKKSNGETVTAEKKDDRSKKNNYRDGGKDRGYKKFNDRPKRRNNDHDEYEKLPNSDDPTEIREQVEFYFSTANLRQDNHMFFQCEGPFNRPVSIKHLCNFKRMRRFMPYTAVVAALRDSKTLDVLDDGEYRGLGKEAVKRKTPIVVRDAQGEDAKKHLVEELFYKFMKQQNDVFEASIYAKGFGDEEAAGQIELEQFFKPYGSIMIKKRRDEDGNWKGSVFVEFESEEAQKQFMELDPKPTFNGNELTIQGKKEYHEAKCKEKGIDPSKSYNTYNNNRGFKNDHRGRGGRGRGGRGGRGRGRGRDHRDDDRRRHRDRSGSPDSQDSRDWNGRRDKFQKSRDYKRDSRDDRDRRDKRDRRDRDGRDGRNRDSERRPNNKRKADDSDREDGTKKTKLEIKEDA</sequence>
<dbReference type="CDD" id="cd12291">
    <property type="entry name" value="RRM1_La"/>
    <property type="match status" value="1"/>
</dbReference>
<dbReference type="PROSITE" id="PS50102">
    <property type="entry name" value="RRM"/>
    <property type="match status" value="1"/>
</dbReference>
<dbReference type="PROSITE" id="PS50961">
    <property type="entry name" value="HTH_LA"/>
    <property type="match status" value="1"/>
</dbReference>
<name>A0A6A6THR2_9PLEO</name>
<feature type="compositionally biased region" description="Basic and acidic residues" evidence="3">
    <location>
        <begin position="82"/>
        <end position="139"/>
    </location>
</feature>
<evidence type="ECO:0000313" key="6">
    <source>
        <dbReference type="EMBL" id="KAF2659559.1"/>
    </source>
</evidence>
<gene>
    <name evidence="6" type="ORF">K491DRAFT_689173</name>
</gene>
<evidence type="ECO:0000256" key="1">
    <source>
        <dbReference type="ARBA" id="ARBA00022884"/>
    </source>
</evidence>
<feature type="compositionally biased region" description="Basic and acidic residues" evidence="3">
    <location>
        <begin position="30"/>
        <end position="40"/>
    </location>
</feature>
<dbReference type="Pfam" id="PF05383">
    <property type="entry name" value="La"/>
    <property type="match status" value="1"/>
</dbReference>
<organism evidence="6 7">
    <name type="scientific">Lophiostoma macrostomum CBS 122681</name>
    <dbReference type="NCBI Taxonomy" id="1314788"/>
    <lineage>
        <taxon>Eukaryota</taxon>
        <taxon>Fungi</taxon>
        <taxon>Dikarya</taxon>
        <taxon>Ascomycota</taxon>
        <taxon>Pezizomycotina</taxon>
        <taxon>Dothideomycetes</taxon>
        <taxon>Pleosporomycetidae</taxon>
        <taxon>Pleosporales</taxon>
        <taxon>Lophiostomataceae</taxon>
        <taxon>Lophiostoma</taxon>
    </lineage>
</organism>
<feature type="compositionally biased region" description="Basic and acidic residues" evidence="3">
    <location>
        <begin position="49"/>
        <end position="59"/>
    </location>
</feature>
<dbReference type="SMART" id="SM00360">
    <property type="entry name" value="RRM"/>
    <property type="match status" value="1"/>
</dbReference>
<evidence type="ECO:0000259" key="5">
    <source>
        <dbReference type="PROSITE" id="PS50961"/>
    </source>
</evidence>
<dbReference type="GO" id="GO:0005634">
    <property type="term" value="C:nucleus"/>
    <property type="evidence" value="ECO:0007669"/>
    <property type="project" value="TreeGrafter"/>
</dbReference>
<dbReference type="InterPro" id="IPR006630">
    <property type="entry name" value="La_HTH"/>
</dbReference>
<dbReference type="Pfam" id="PF00076">
    <property type="entry name" value="RRM_1"/>
    <property type="match status" value="1"/>
</dbReference>
<protein>
    <recommendedName>
        <fullName evidence="8">HTH La-type RNA-binding domain-containing protein</fullName>
    </recommendedName>
</protein>
<dbReference type="PANTHER" id="PTHR22792">
    <property type="entry name" value="LUPUS LA PROTEIN-RELATED"/>
    <property type="match status" value="1"/>
</dbReference>
<feature type="region of interest" description="Disordered" evidence="3">
    <location>
        <begin position="346"/>
        <end position="483"/>
    </location>
</feature>
<reference evidence="6" key="1">
    <citation type="journal article" date="2020" name="Stud. Mycol.">
        <title>101 Dothideomycetes genomes: a test case for predicting lifestyles and emergence of pathogens.</title>
        <authorList>
            <person name="Haridas S."/>
            <person name="Albert R."/>
            <person name="Binder M."/>
            <person name="Bloem J."/>
            <person name="Labutti K."/>
            <person name="Salamov A."/>
            <person name="Andreopoulos B."/>
            <person name="Baker S."/>
            <person name="Barry K."/>
            <person name="Bills G."/>
            <person name="Bluhm B."/>
            <person name="Cannon C."/>
            <person name="Castanera R."/>
            <person name="Culley D."/>
            <person name="Daum C."/>
            <person name="Ezra D."/>
            <person name="Gonzalez J."/>
            <person name="Henrissat B."/>
            <person name="Kuo A."/>
            <person name="Liang C."/>
            <person name="Lipzen A."/>
            <person name="Lutzoni F."/>
            <person name="Magnuson J."/>
            <person name="Mondo S."/>
            <person name="Nolan M."/>
            <person name="Ohm R."/>
            <person name="Pangilinan J."/>
            <person name="Park H.-J."/>
            <person name="Ramirez L."/>
            <person name="Alfaro M."/>
            <person name="Sun H."/>
            <person name="Tritt A."/>
            <person name="Yoshinaga Y."/>
            <person name="Zwiers L.-H."/>
            <person name="Turgeon B."/>
            <person name="Goodwin S."/>
            <person name="Spatafora J."/>
            <person name="Crous P."/>
            <person name="Grigoriev I."/>
        </authorList>
    </citation>
    <scope>NUCLEOTIDE SEQUENCE</scope>
    <source>
        <strain evidence="6">CBS 122681</strain>
    </source>
</reference>
<feature type="compositionally biased region" description="Polar residues" evidence="3">
    <location>
        <begin position="351"/>
        <end position="361"/>
    </location>
</feature>
<feature type="compositionally biased region" description="Basic residues" evidence="3">
    <location>
        <begin position="369"/>
        <end position="386"/>
    </location>
</feature>
<dbReference type="SUPFAM" id="SSF46785">
    <property type="entry name" value="Winged helix' DNA-binding domain"/>
    <property type="match status" value="1"/>
</dbReference>